<keyword evidence="3" id="KW-1133">Transmembrane helix</keyword>
<dbReference type="Proteomes" id="UP001566331">
    <property type="component" value="Unassembled WGS sequence"/>
</dbReference>
<feature type="transmembrane region" description="Helical" evidence="3">
    <location>
        <begin position="150"/>
        <end position="168"/>
    </location>
</feature>
<feature type="transmembrane region" description="Helical" evidence="3">
    <location>
        <begin position="203"/>
        <end position="218"/>
    </location>
</feature>
<evidence type="ECO:0000313" key="4">
    <source>
        <dbReference type="EMBL" id="MEZ0474240.1"/>
    </source>
</evidence>
<keyword evidence="2" id="KW-0802">TPR repeat</keyword>
<sequence>MNASNIQRNRIILLIGCTIAAMIYLPGLSGPLIFDDYWNLAPLTRWQNGDQGWQPTLLPNPESFIFSRPVAMASFMLTTWLGGTGAFALKLGNLVIHLCCGLIGALLLRRLMQLDSKIAPYANLAAALAAVVWLVHPLQVSTVLYAVQRMAQLATLFSLAATLLYVVGRQQIEKGLVRQGILSLFVAFPLLFALGLLSKQNAAVTPLICLALEFAYFQKRSRSSIINIFFLLFALLPIAGIAVLLISFPGRLLAEYSNWDFSLLQRIITQPRVLLDYIGMWLLPRSSAMGLYTDDYIVSTNFFTPMSTIGAVIALVAISLLTIFQRRQMPTLFAGWFFFLAAHSVEASFLPLEMYYEHRNYLPAFGLLLMACSVVRRLTSTPLIRLSIRPRLLWLSVFLLIGALALSTYARVLVWQDEYAMTEQGIRHHPDSIRVRLDRVALSLRTKNYADALATLEPMLTHPDSRQRLIGRIDRLVVRCISGASVDTNELDIALKDATPLITVHEIHLAILQEAVTRNGECSQIPPDVFARSLAMLADAATSHPEATQNKSTMRRIASQLYARGGRWDLAEEQAEIGWRANPTMPLGLVLARAYAINGKHSLAIDVLARLDEMPRIYDDHWRREIRLAREFVEDQSASDGLDHKR</sequence>
<keyword evidence="3" id="KW-0812">Transmembrane</keyword>
<gene>
    <name evidence="4" type="ORF">AB6713_06355</name>
</gene>
<feature type="transmembrane region" description="Helical" evidence="3">
    <location>
        <begin position="361"/>
        <end position="379"/>
    </location>
</feature>
<accession>A0ABV4HNC7</accession>
<evidence type="ECO:0000313" key="5">
    <source>
        <dbReference type="Proteomes" id="UP001566331"/>
    </source>
</evidence>
<feature type="transmembrane region" description="Helical" evidence="3">
    <location>
        <begin position="87"/>
        <end position="108"/>
    </location>
</feature>
<name>A0ABV4HNC7_9GAMM</name>
<dbReference type="InterPro" id="IPR052346">
    <property type="entry name" value="O-mannosyl-transferase_TMTC"/>
</dbReference>
<feature type="transmembrane region" description="Helical" evidence="3">
    <location>
        <begin position="331"/>
        <end position="349"/>
    </location>
</feature>
<feature type="transmembrane region" description="Helical" evidence="3">
    <location>
        <begin position="180"/>
        <end position="197"/>
    </location>
</feature>
<feature type="transmembrane region" description="Helical" evidence="3">
    <location>
        <begin position="12"/>
        <end position="34"/>
    </location>
</feature>
<feature type="transmembrane region" description="Helical" evidence="3">
    <location>
        <begin position="120"/>
        <end position="138"/>
    </location>
</feature>
<keyword evidence="5" id="KW-1185">Reference proteome</keyword>
<evidence type="ECO:0000256" key="3">
    <source>
        <dbReference type="SAM" id="Phobius"/>
    </source>
</evidence>
<keyword evidence="1" id="KW-0677">Repeat</keyword>
<evidence type="ECO:0000256" key="2">
    <source>
        <dbReference type="ARBA" id="ARBA00022803"/>
    </source>
</evidence>
<comment type="caution">
    <text evidence="4">The sequence shown here is derived from an EMBL/GenBank/DDBJ whole genome shotgun (WGS) entry which is preliminary data.</text>
</comment>
<reference evidence="4 5" key="1">
    <citation type="submission" date="2024-07" db="EMBL/GenBank/DDBJ databases">
        <title>Luteimonas salilacus sp. nov., isolated from the shore soil of Salt Lake in Tibet of China.</title>
        <authorList>
            <person name="Zhang X."/>
            <person name="Li A."/>
        </authorList>
    </citation>
    <scope>NUCLEOTIDE SEQUENCE [LARGE SCALE GENOMIC DNA]</scope>
    <source>
        <strain evidence="4 5">B3-2-R+30</strain>
    </source>
</reference>
<organism evidence="4 5">
    <name type="scientific">Luteimonas salinilitoris</name>
    <dbReference type="NCBI Taxonomy" id="3237697"/>
    <lineage>
        <taxon>Bacteria</taxon>
        <taxon>Pseudomonadati</taxon>
        <taxon>Pseudomonadota</taxon>
        <taxon>Gammaproteobacteria</taxon>
        <taxon>Lysobacterales</taxon>
        <taxon>Lysobacteraceae</taxon>
        <taxon>Luteimonas</taxon>
    </lineage>
</organism>
<proteinExistence type="predicted"/>
<dbReference type="EMBL" id="JBFWIC010000006">
    <property type="protein sequence ID" value="MEZ0474240.1"/>
    <property type="molecule type" value="Genomic_DNA"/>
</dbReference>
<evidence type="ECO:0000256" key="1">
    <source>
        <dbReference type="ARBA" id="ARBA00022737"/>
    </source>
</evidence>
<dbReference type="PANTHER" id="PTHR44227:SF3">
    <property type="entry name" value="PROTEIN O-MANNOSYL-TRANSFERASE TMTC4"/>
    <property type="match status" value="1"/>
</dbReference>
<protein>
    <recommendedName>
        <fullName evidence="6">Tetratricopeptide repeat protein</fullName>
    </recommendedName>
</protein>
<dbReference type="PANTHER" id="PTHR44227">
    <property type="match status" value="1"/>
</dbReference>
<feature type="transmembrane region" description="Helical" evidence="3">
    <location>
        <begin position="225"/>
        <end position="248"/>
    </location>
</feature>
<dbReference type="RefSeq" id="WP_370561978.1">
    <property type="nucleotide sequence ID" value="NZ_JBFWIB010000001.1"/>
</dbReference>
<feature type="transmembrane region" description="Helical" evidence="3">
    <location>
        <begin position="391"/>
        <end position="410"/>
    </location>
</feature>
<keyword evidence="3" id="KW-0472">Membrane</keyword>
<feature type="transmembrane region" description="Helical" evidence="3">
    <location>
        <begin position="302"/>
        <end position="324"/>
    </location>
</feature>
<evidence type="ECO:0008006" key="6">
    <source>
        <dbReference type="Google" id="ProtNLM"/>
    </source>
</evidence>